<reference evidence="2" key="1">
    <citation type="submission" date="2016-12" db="EMBL/GenBank/DDBJ databases">
        <title>Analysis of the Molecular Diversity Among Cronobacter Species Isolated from Filth Flies Using a Pan Genomic DNA Microarray.</title>
        <authorList>
            <person name="Pava-Ripoll M."/>
            <person name="Tall B."/>
            <person name="Farber J."/>
            <person name="Fanning S."/>
            <person name="Lehner A."/>
            <person name="Stephan R."/>
            <person name="Pagotto F."/>
            <person name="Iverson C."/>
            <person name="Ziobro G."/>
            <person name="Miller A."/>
            <person name="Pearson R."/>
            <person name="Yan Q."/>
            <person name="Kim M."/>
            <person name="Jeong S."/>
            <person name="Park J."/>
            <person name="Jun S."/>
            <person name="Choi H."/>
            <person name="Chung T."/>
            <person name="Yoo Y."/>
            <person name="Park E."/>
            <person name="Hwang S."/>
            <person name="Lee B."/>
            <person name="Sathyamoorthy V."/>
            <person name="Carter L."/>
            <person name="Mammel M."/>
            <person name="Jackson S."/>
            <person name="Kothary M."/>
            <person name="Patel I."/>
            <person name="Grim C."/>
            <person name="Gopinath G."/>
            <person name="Gangiredla J."/>
            <person name="Chase H."/>
        </authorList>
    </citation>
    <scope>NUCLEOTIDE SEQUENCE [LARGE SCALE GENOMIC DNA]</scope>
    <source>
        <strain evidence="2">MOD1-Sh41s</strain>
    </source>
</reference>
<organism evidence="2">
    <name type="scientific">Cronobacter turicensis</name>
    <dbReference type="NCBI Taxonomy" id="413502"/>
    <lineage>
        <taxon>Bacteria</taxon>
        <taxon>Pseudomonadati</taxon>
        <taxon>Pseudomonadota</taxon>
        <taxon>Gammaproteobacteria</taxon>
        <taxon>Enterobacterales</taxon>
        <taxon>Enterobacteriaceae</taxon>
        <taxon>Cronobacter</taxon>
    </lineage>
</organism>
<sequence>MLWSKALLLSAGLFLSVTGAQATVTLCPQYPTAQDKTHALDDASLFVGPPEALVDLMPDNDRDTVWTLADYQDEAKKSKTSLYFVCLYKNTKQTVNLIVPATAKKCSVTYDKNSKLIAACE</sequence>
<dbReference type="AlphaFoldDB" id="A0A2T7B007"/>
<dbReference type="OrthoDB" id="6564144at2"/>
<comment type="caution">
    <text evidence="2">The sequence shown here is derived from an EMBL/GenBank/DDBJ whole genome shotgun (WGS) entry which is preliminary data.</text>
</comment>
<name>A0A2T7B007_9ENTR</name>
<dbReference type="InterPro" id="IPR049973">
    <property type="entry name" value="STY0301-like"/>
</dbReference>
<evidence type="ECO:0000313" key="2">
    <source>
        <dbReference type="EMBL" id="PUX18236.1"/>
    </source>
</evidence>
<evidence type="ECO:0000256" key="1">
    <source>
        <dbReference type="SAM" id="SignalP"/>
    </source>
</evidence>
<protein>
    <recommendedName>
        <fullName evidence="3">DUF3757 domain-containing protein</fullName>
    </recommendedName>
</protein>
<feature type="signal peptide" evidence="1">
    <location>
        <begin position="1"/>
        <end position="22"/>
    </location>
</feature>
<dbReference type="NCBIfam" id="NF042415">
    <property type="entry name" value="STY0301_fam"/>
    <property type="match status" value="1"/>
</dbReference>
<keyword evidence="1" id="KW-0732">Signal</keyword>
<accession>A0A2T7B007</accession>
<proteinExistence type="predicted"/>
<dbReference type="EMBL" id="MSAG01000037">
    <property type="protein sequence ID" value="PUX18236.1"/>
    <property type="molecule type" value="Genomic_DNA"/>
</dbReference>
<feature type="chain" id="PRO_5015444163" description="DUF3757 domain-containing protein" evidence="1">
    <location>
        <begin position="23"/>
        <end position="121"/>
    </location>
</feature>
<evidence type="ECO:0008006" key="3">
    <source>
        <dbReference type="Google" id="ProtNLM"/>
    </source>
</evidence>
<dbReference type="RefSeq" id="WP_075199485.1">
    <property type="nucleotide sequence ID" value="NZ_CP187984.1"/>
</dbReference>
<gene>
    <name evidence="2" type="ORF">BS411_19790</name>
</gene>